<dbReference type="Proteomes" id="UP001519289">
    <property type="component" value="Unassembled WGS sequence"/>
</dbReference>
<dbReference type="RefSeq" id="WP_209466966.1">
    <property type="nucleotide sequence ID" value="NZ_JAGGLG010000018.1"/>
</dbReference>
<dbReference type="Gene3D" id="3.10.620.30">
    <property type="match status" value="1"/>
</dbReference>
<evidence type="ECO:0000313" key="4">
    <source>
        <dbReference type="Proteomes" id="UP001519289"/>
    </source>
</evidence>
<gene>
    <name evidence="3" type="ORF">J2Z79_002258</name>
</gene>
<dbReference type="EMBL" id="JAGGLG010000018">
    <property type="protein sequence ID" value="MBP2018843.1"/>
    <property type="molecule type" value="Genomic_DNA"/>
</dbReference>
<dbReference type="SUPFAM" id="SSF54001">
    <property type="entry name" value="Cysteine proteinases"/>
    <property type="match status" value="1"/>
</dbReference>
<evidence type="ECO:0000313" key="3">
    <source>
        <dbReference type="EMBL" id="MBP2018843.1"/>
    </source>
</evidence>
<dbReference type="Pfam" id="PF01841">
    <property type="entry name" value="Transglut_core"/>
    <property type="match status" value="1"/>
</dbReference>
<dbReference type="SMART" id="SM00460">
    <property type="entry name" value="TGc"/>
    <property type="match status" value="1"/>
</dbReference>
<dbReference type="InterPro" id="IPR038765">
    <property type="entry name" value="Papain-like_cys_pep_sf"/>
</dbReference>
<feature type="signal peptide" evidence="1">
    <location>
        <begin position="1"/>
        <end position="25"/>
    </location>
</feature>
<keyword evidence="4" id="KW-1185">Reference proteome</keyword>
<protein>
    <submittedName>
        <fullName evidence="3">Transglutaminase-like putative cysteine protease</fullName>
    </submittedName>
</protein>
<feature type="domain" description="Transglutaminase-like" evidence="2">
    <location>
        <begin position="189"/>
        <end position="256"/>
    </location>
</feature>
<feature type="chain" id="PRO_5047526691" evidence="1">
    <location>
        <begin position="26"/>
        <end position="302"/>
    </location>
</feature>
<evidence type="ECO:0000256" key="1">
    <source>
        <dbReference type="SAM" id="SignalP"/>
    </source>
</evidence>
<dbReference type="PANTHER" id="PTHR33490">
    <property type="entry name" value="BLR5614 PROTEIN-RELATED"/>
    <property type="match status" value="1"/>
</dbReference>
<reference evidence="3 4" key="1">
    <citation type="submission" date="2021-03" db="EMBL/GenBank/DDBJ databases">
        <title>Genomic Encyclopedia of Type Strains, Phase IV (KMG-IV): sequencing the most valuable type-strain genomes for metagenomic binning, comparative biology and taxonomic classification.</title>
        <authorList>
            <person name="Goeker M."/>
        </authorList>
    </citation>
    <scope>NUCLEOTIDE SEQUENCE [LARGE SCALE GENOMIC DNA]</scope>
    <source>
        <strain evidence="3 4">DSM 27138</strain>
    </source>
</reference>
<sequence length="302" mass="31262">MHALRPVRVLAAAVLLLSASTVGLAGSAPRTVEVRTRITIENPTAEPVTNLVLTLPAAAADAGGQRLRGAPQRSVPTGVRMRSARGATTFEVPQVAPGGALVIEEVLVVELSAAQGSGVATRAAVGPVHERYLAAEPGVESDHPGISALARGAVAGAAGVDQQVEALLHAVVTHLDYGRTGAAEGALAGFEKGVGSCGTYASLFVAMARAVGIPARLVYGWADSGGLAGPLGPENRHAWAEYYHPDRGWVPVDPTFAERQRDLLFFDPAAHIAQGYEDVSHQASFGGRGLVTIRVEREVAAR</sequence>
<name>A0ABS4JTJ5_9FIRM</name>
<accession>A0ABS4JTJ5</accession>
<comment type="caution">
    <text evidence="3">The sequence shown here is derived from an EMBL/GenBank/DDBJ whole genome shotgun (WGS) entry which is preliminary data.</text>
</comment>
<dbReference type="InterPro" id="IPR002931">
    <property type="entry name" value="Transglutaminase-like"/>
</dbReference>
<organism evidence="3 4">
    <name type="scientific">Symbiobacterium terraclitae</name>
    <dbReference type="NCBI Taxonomy" id="557451"/>
    <lineage>
        <taxon>Bacteria</taxon>
        <taxon>Bacillati</taxon>
        <taxon>Bacillota</taxon>
        <taxon>Clostridia</taxon>
        <taxon>Eubacteriales</taxon>
        <taxon>Symbiobacteriaceae</taxon>
        <taxon>Symbiobacterium</taxon>
    </lineage>
</organism>
<proteinExistence type="predicted"/>
<keyword evidence="1" id="KW-0732">Signal</keyword>
<evidence type="ECO:0000259" key="2">
    <source>
        <dbReference type="SMART" id="SM00460"/>
    </source>
</evidence>